<keyword evidence="3" id="KW-1185">Reference proteome</keyword>
<feature type="non-terminal residue" evidence="2">
    <location>
        <position position="450"/>
    </location>
</feature>
<gene>
    <name evidence="2" type="ORF">HMPREF3182_00844</name>
</gene>
<dbReference type="Pfam" id="PF13018">
    <property type="entry name" value="ESPR"/>
    <property type="match status" value="1"/>
</dbReference>
<feature type="domain" description="ESPR" evidence="1">
    <location>
        <begin position="1"/>
        <end position="46"/>
    </location>
</feature>
<sequence>MNRIYKVIFNRSKGMYQVVSELVKHGGKTTRSVHIKHTLRLALCIACCLGGMGTFSSYAAGPNENNPALEQRIQEILEQLATQQNLIQAQGKEIKAHSTALGAYDQSLKNFEASVKANKDAINDITKDGGTLDQTIAQVNTMLDATGQGMQRLQESQRTNSGAIAKNAGEIKANKTQIGTNTSAIATNTQALATLNGPDGTIAKIKNDVQTNKDQIGNNAKAIGDITKQGGTLDTAIQNAVQKLTSTGGAVDTNKNAIAKNAGEIQANKTQIGKNTEEIGKNTKAIEDITKPNGTLDQAKQALSNDISSAKNELSGKIDTTKSDLESKITTDIGTAKTELEGKIKKAQEDIGQTNKALEGRVKTNEGNIAANKDQIGKNTKAIEDITKQGGTLDQAKQALSNDISSAKNELSGKIDTTKSALEGKIATDIGAAKSDLEGKIKKAQEEIGK</sequence>
<evidence type="ECO:0000313" key="3">
    <source>
        <dbReference type="Proteomes" id="UP000070160"/>
    </source>
</evidence>
<protein>
    <recommendedName>
        <fullName evidence="1">ESPR domain-containing protein</fullName>
    </recommendedName>
</protein>
<dbReference type="Proteomes" id="UP000070160">
    <property type="component" value="Unassembled WGS sequence"/>
</dbReference>
<comment type="caution">
    <text evidence="2">The sequence shown here is derived from an EMBL/GenBank/DDBJ whole genome shotgun (WGS) entry which is preliminary data.</text>
</comment>
<accession>A0A134CGV2</accession>
<dbReference type="RefSeq" id="WP_062485586.1">
    <property type="nucleotide sequence ID" value="NZ_KQ960946.1"/>
</dbReference>
<proteinExistence type="predicted"/>
<dbReference type="STRING" id="1588748.HMPREF3182_00844"/>
<name>A0A134CGV2_9FIRM</name>
<dbReference type="AlphaFoldDB" id="A0A134CGV2"/>
<dbReference type="InterPro" id="IPR024973">
    <property type="entry name" value="ESPR"/>
</dbReference>
<organism evidence="2 3">
    <name type="scientific">Megasphaera hutchinsoni</name>
    <dbReference type="NCBI Taxonomy" id="1588748"/>
    <lineage>
        <taxon>Bacteria</taxon>
        <taxon>Bacillati</taxon>
        <taxon>Bacillota</taxon>
        <taxon>Negativicutes</taxon>
        <taxon>Veillonellales</taxon>
        <taxon>Veillonellaceae</taxon>
        <taxon>Megasphaera</taxon>
    </lineage>
</organism>
<reference evidence="3" key="1">
    <citation type="submission" date="2016-01" db="EMBL/GenBank/DDBJ databases">
        <authorList>
            <person name="Mitreva M."/>
            <person name="Pepin K.H."/>
            <person name="Mihindukulasuriya K.A."/>
            <person name="Fulton R."/>
            <person name="Fronick C."/>
            <person name="O'Laughlin M."/>
            <person name="Miner T."/>
            <person name="Herter B."/>
            <person name="Rosa B.A."/>
            <person name="Cordes M."/>
            <person name="Tomlinson C."/>
            <person name="Wollam A."/>
            <person name="Palsikar V.B."/>
            <person name="Mardis E.R."/>
            <person name="Wilson R.K."/>
        </authorList>
    </citation>
    <scope>NUCLEOTIDE SEQUENCE [LARGE SCALE GENOMIC DNA]</scope>
    <source>
        <strain evidence="3">KA00182</strain>
    </source>
</reference>
<dbReference type="EMBL" id="LSDT01000035">
    <property type="protein sequence ID" value="KXB91430.1"/>
    <property type="molecule type" value="Genomic_DNA"/>
</dbReference>
<evidence type="ECO:0000313" key="2">
    <source>
        <dbReference type="EMBL" id="KXB91430.1"/>
    </source>
</evidence>
<evidence type="ECO:0000259" key="1">
    <source>
        <dbReference type="Pfam" id="PF13018"/>
    </source>
</evidence>
<dbReference type="Gene3D" id="1.10.287.1490">
    <property type="match status" value="1"/>
</dbReference>